<evidence type="ECO:0000256" key="6">
    <source>
        <dbReference type="ARBA" id="ARBA00022692"/>
    </source>
</evidence>
<evidence type="ECO:0000256" key="2">
    <source>
        <dbReference type="ARBA" id="ARBA00010942"/>
    </source>
</evidence>
<dbReference type="InterPro" id="IPR001036">
    <property type="entry name" value="Acrflvin-R"/>
</dbReference>
<feature type="transmembrane region" description="Helical" evidence="9">
    <location>
        <begin position="12"/>
        <end position="29"/>
    </location>
</feature>
<dbReference type="Gene3D" id="3.30.70.1320">
    <property type="entry name" value="Multidrug efflux transporter AcrB pore domain like"/>
    <property type="match status" value="1"/>
</dbReference>
<comment type="caution">
    <text evidence="11">The sequence shown here is derived from an EMBL/GenBank/DDBJ whole genome shotgun (WGS) entry which is preliminary data.</text>
</comment>
<keyword evidence="5 9" id="KW-0997">Cell inner membrane</keyword>
<dbReference type="NCBIfam" id="NF000282">
    <property type="entry name" value="RND_permease_1"/>
    <property type="match status" value="1"/>
</dbReference>
<reference evidence="11" key="1">
    <citation type="journal article" date="2021" name="Front. Microbiol.">
        <title>Comprehensive Comparative Genomics and Phenotyping of Methylobacterium Species.</title>
        <authorList>
            <person name="Alessa O."/>
            <person name="Ogura Y."/>
            <person name="Fujitani Y."/>
            <person name="Takami H."/>
            <person name="Hayashi T."/>
            <person name="Sahin N."/>
            <person name="Tani A."/>
        </authorList>
    </citation>
    <scope>NUCLEOTIDE SEQUENCE</scope>
    <source>
        <strain evidence="11">DSM 23632</strain>
    </source>
</reference>
<evidence type="ECO:0000313" key="12">
    <source>
        <dbReference type="Proteomes" id="UP001055057"/>
    </source>
</evidence>
<keyword evidence="3 9" id="KW-0813">Transport</keyword>
<evidence type="ECO:0000256" key="7">
    <source>
        <dbReference type="ARBA" id="ARBA00022989"/>
    </source>
</evidence>
<feature type="transmembrane region" description="Helical" evidence="9">
    <location>
        <begin position="984"/>
        <end position="1003"/>
    </location>
</feature>
<evidence type="ECO:0000256" key="3">
    <source>
        <dbReference type="ARBA" id="ARBA00022448"/>
    </source>
</evidence>
<evidence type="ECO:0000256" key="9">
    <source>
        <dbReference type="RuleBase" id="RU364070"/>
    </source>
</evidence>
<keyword evidence="8 9" id="KW-0472">Membrane</keyword>
<keyword evidence="12" id="KW-1185">Reference proteome</keyword>
<evidence type="ECO:0000313" key="11">
    <source>
        <dbReference type="EMBL" id="GJE59603.1"/>
    </source>
</evidence>
<evidence type="ECO:0000256" key="4">
    <source>
        <dbReference type="ARBA" id="ARBA00022475"/>
    </source>
</evidence>
<name>A0ABQ4U007_9HYPH</name>
<feature type="transmembrane region" description="Helical" evidence="9">
    <location>
        <begin position="368"/>
        <end position="390"/>
    </location>
</feature>
<dbReference type="Pfam" id="PF00873">
    <property type="entry name" value="ACR_tran"/>
    <property type="match status" value="1"/>
</dbReference>
<feature type="transmembrane region" description="Helical" evidence="9">
    <location>
        <begin position="342"/>
        <end position="361"/>
    </location>
</feature>
<dbReference type="SUPFAM" id="SSF82714">
    <property type="entry name" value="Multidrug efflux transporter AcrB TolC docking domain, DN and DC subdomains"/>
    <property type="match status" value="2"/>
</dbReference>
<comment type="caution">
    <text evidence="9">Lacks conserved residue(s) required for the propagation of feature annotation.</text>
</comment>
<evidence type="ECO:0000256" key="10">
    <source>
        <dbReference type="SAM" id="MobiDB-lite"/>
    </source>
</evidence>
<protein>
    <recommendedName>
        <fullName evidence="9">Efflux pump membrane transporter</fullName>
    </recommendedName>
</protein>
<dbReference type="Gene3D" id="3.30.70.1440">
    <property type="entry name" value="Multidrug efflux transporter AcrB pore domain"/>
    <property type="match status" value="1"/>
</dbReference>
<accession>A0ABQ4U007</accession>
<feature type="transmembrane region" description="Helical" evidence="9">
    <location>
        <begin position="904"/>
        <end position="925"/>
    </location>
</feature>
<feature type="transmembrane region" description="Helical" evidence="9">
    <location>
        <begin position="471"/>
        <end position="498"/>
    </location>
</feature>
<dbReference type="PANTHER" id="PTHR32063:SF11">
    <property type="entry name" value="CATION OR DRUG EFFLUX SYSTEM PROTEIN"/>
    <property type="match status" value="1"/>
</dbReference>
<dbReference type="InterPro" id="IPR027463">
    <property type="entry name" value="AcrB_DN_DC_subdom"/>
</dbReference>
<dbReference type="NCBIfam" id="TIGR00915">
    <property type="entry name" value="2A0602"/>
    <property type="match status" value="1"/>
</dbReference>
<dbReference type="Gene3D" id="1.20.1640.10">
    <property type="entry name" value="Multidrug efflux transporter AcrB transmembrane domain"/>
    <property type="match status" value="2"/>
</dbReference>
<feature type="transmembrane region" description="Helical" evidence="9">
    <location>
        <begin position="1015"/>
        <end position="1038"/>
    </location>
</feature>
<dbReference type="SUPFAM" id="SSF82693">
    <property type="entry name" value="Multidrug efflux transporter AcrB pore domain, PN1, PN2, PC1 and PC2 subdomains"/>
    <property type="match status" value="4"/>
</dbReference>
<feature type="transmembrane region" description="Helical" evidence="9">
    <location>
        <begin position="396"/>
        <end position="418"/>
    </location>
</feature>
<dbReference type="RefSeq" id="WP_238182172.1">
    <property type="nucleotide sequence ID" value="NZ_BPRB01000086.1"/>
</dbReference>
<comment type="similarity">
    <text evidence="2 9">Belongs to the resistance-nodulation-cell division (RND) (TC 2.A.6) family.</text>
</comment>
<keyword evidence="6 9" id="KW-0812">Transmembrane</keyword>
<dbReference type="Gene3D" id="3.30.2090.10">
    <property type="entry name" value="Multidrug efflux transporter AcrB TolC docking domain, DN and DC subdomains"/>
    <property type="match status" value="2"/>
</dbReference>
<feature type="region of interest" description="Disordered" evidence="10">
    <location>
        <begin position="1050"/>
        <end position="1071"/>
    </location>
</feature>
<dbReference type="Proteomes" id="UP001055057">
    <property type="component" value="Unassembled WGS sequence"/>
</dbReference>
<evidence type="ECO:0000256" key="1">
    <source>
        <dbReference type="ARBA" id="ARBA00004429"/>
    </source>
</evidence>
<dbReference type="InterPro" id="IPR004764">
    <property type="entry name" value="MdtF-like"/>
</dbReference>
<dbReference type="EMBL" id="BPRB01000086">
    <property type="protein sequence ID" value="GJE59603.1"/>
    <property type="molecule type" value="Genomic_DNA"/>
</dbReference>
<dbReference type="SUPFAM" id="SSF82866">
    <property type="entry name" value="Multidrug efflux transporter AcrB transmembrane domain"/>
    <property type="match status" value="2"/>
</dbReference>
<feature type="transmembrane region" description="Helical" evidence="9">
    <location>
        <begin position="877"/>
        <end position="898"/>
    </location>
</feature>
<evidence type="ECO:0000256" key="5">
    <source>
        <dbReference type="ARBA" id="ARBA00022519"/>
    </source>
</evidence>
<sequence>MRFAHFFVDRPIFASVTSIVFLILGFVAYEKLPVSQYPEIVPPTVTVRASFPGANAETVAATIATPIEQEVNGVDNMLYMTSLSTNDGNMLLTVTFKVGTNLDIANVLVQNRLSVAQPRLPPDVRNLGVTVRKASPDLMLVVHLLSPNKTYDQNYLANYIYLNIRDEMLRLDGVGDITIFGGNEYAERIWLDPNKLAAYGLTTTDVSTALQEQNVQVAAGALNSPPAASGEAFQLVVQSQGRFQTPEEFGDVIIKAANGRLVRVKDVARTEMGQKDYTTNSFLNATPAVGIGAFQRPGTNALDAAAAVKGVMENLKKNFPPDVEYRIAYNPTEFIEESIQEVYKTLFEAVGLVVIVVLVFLQSWRTALIPVIAIPVSLIGTFAAMAAFGFSLNNLTLFGLVLAIGIVVDDAIVVVENVERNMAEGLSAGEAAHKTMDEVGSAVIAIALVLAAVFIPTAFIPGISGQFYKQFALTIAASTLISAFNSLTLSPALCKILLKPHHERKEPKFFLARFVAWLADLFNRGFDALSNGYAATIRVLTTYTVGIVAMLLVYAAVIAGTLHLAQTTPTGFIPDQDQGYLIGVVQLPAGASLDRTTAVVNRAAAEARKIDGVTNTVIIAGFDGATFTNTTNSGVMFITLSGAKERAKTGRSAAVITGDVLKATADIQEARVIVIPPPPVRGLGSGGGFKMQVESRQSSSTGPLLAATGELLAQANQSPDVQRVFTTFGNDTPQLYLDIDRTMARMLNVPLANVFASLQAELGGTYVNDFNTLGRIYQVRLQGDAAYRTSIQDISQIKVRSATGALVPMGTLASVRDVTGPQIVQRFNLFYSVPVQGVAKPGISTGQALTAMEELAKKTLPDGFAYDWTEIAYQQKAAGGTAGPVFALGVLLVFLVLAAQYESWALPMAILLVVPTGVLAALFGVQLRGQDNNILTQIGLIVLIGLAAKNAILIVEFAHDIEEAEHKGPVKAAVDACRLRLRPILMTAFAFILGTLPLVIATGPGAEMRQALGTAVFFGMIGATVFGLFLTPVFYVVIRRFVLWLDRKRGKDRRGGAPEPGTPGHGAPAHG</sequence>
<feature type="transmembrane region" description="Helical" evidence="9">
    <location>
        <begin position="439"/>
        <end position="459"/>
    </location>
</feature>
<reference evidence="11" key="2">
    <citation type="submission" date="2021-08" db="EMBL/GenBank/DDBJ databases">
        <authorList>
            <person name="Tani A."/>
            <person name="Ola A."/>
            <person name="Ogura Y."/>
            <person name="Katsura K."/>
            <person name="Hayashi T."/>
        </authorList>
    </citation>
    <scope>NUCLEOTIDE SEQUENCE</scope>
    <source>
        <strain evidence="11">DSM 23632</strain>
    </source>
</reference>
<organism evidence="11 12">
    <name type="scientific">Methylobacterium trifolii</name>
    <dbReference type="NCBI Taxonomy" id="1003092"/>
    <lineage>
        <taxon>Bacteria</taxon>
        <taxon>Pseudomonadati</taxon>
        <taxon>Pseudomonadota</taxon>
        <taxon>Alphaproteobacteria</taxon>
        <taxon>Hyphomicrobiales</taxon>
        <taxon>Methylobacteriaceae</taxon>
        <taxon>Methylobacterium</taxon>
    </lineage>
</organism>
<keyword evidence="4" id="KW-1003">Cell membrane</keyword>
<feature type="transmembrane region" description="Helical" evidence="9">
    <location>
        <begin position="532"/>
        <end position="557"/>
    </location>
</feature>
<dbReference type="PANTHER" id="PTHR32063">
    <property type="match status" value="1"/>
</dbReference>
<proteinExistence type="inferred from homology"/>
<gene>
    <name evidence="11" type="primary">oqxB4</name>
    <name evidence="11" type="ORF">MPOCJGCO_1700</name>
</gene>
<keyword evidence="7 9" id="KW-1133">Transmembrane helix</keyword>
<dbReference type="Gene3D" id="3.30.70.1430">
    <property type="entry name" value="Multidrug efflux transporter AcrB pore domain"/>
    <property type="match status" value="2"/>
</dbReference>
<evidence type="ECO:0000256" key="8">
    <source>
        <dbReference type="ARBA" id="ARBA00023136"/>
    </source>
</evidence>
<comment type="subcellular location">
    <subcellularLocation>
        <location evidence="1 9">Cell inner membrane</location>
        <topology evidence="1 9">Multi-pass membrane protein</topology>
    </subcellularLocation>
</comment>
<dbReference type="PRINTS" id="PR00702">
    <property type="entry name" value="ACRIFLAVINRP"/>
</dbReference>